<keyword evidence="2" id="KW-0596">Phosphopantetheine</keyword>
<dbReference type="SUPFAM" id="SSF56801">
    <property type="entry name" value="Acetyl-CoA synthetase-like"/>
    <property type="match status" value="3"/>
</dbReference>
<dbReference type="InterPro" id="IPR006162">
    <property type="entry name" value="Ppantetheine_attach_site"/>
</dbReference>
<feature type="region of interest" description="Disordered" evidence="6">
    <location>
        <begin position="1698"/>
        <end position="1718"/>
    </location>
</feature>
<comment type="caution">
    <text evidence="8">The sequence shown here is derived from an EMBL/GenBank/DDBJ whole genome shotgun (WGS) entry which is preliminary data.</text>
</comment>
<proteinExistence type="predicted"/>
<sequence>MDNSTRDVLDLFAERVRLAPGATAVSSAAGSLAYRELDTRANGFAHRLRGLGAGPDTLVAVYAERGLDLVVALLGVLKAGAAYLPLDPGVPASRLAVVIDDAGAPVVVTQRALRGRLPVTAARVVCVDDDPAPFADAPPAPPGRPADLAYAIYTSGSTGRPKGVLVERRQLAAYLACCLRDYPGLAGTALLHSSISFDLSVTTLWGPLVAGGRVHAGTLDEPGGVRPSFLKITPSHLPLLEGGSPDASPERGELVIGGEALHGDAIGRWRADRPGVTVVNEYGPTETTVGCVAFRLEPGDGTPGGAVPIGRPMSGSRAYVLDARLRPVPPGERGELYVAGAGVARGYRGRPGGTAERFVADPYGTDGERMYRTGDVVRLLPDGELEYLGRADDQVKLGGHRIEPGEIEAALTRHPRVAAAAVVADGDRLVAHIVPITPGGVSPEGAAGPSPEQLRAFLARDLPEYMIPSVFQPLDRLPLAASGKVDRAALPATGPQGATGYTPPGDHEERVIAELWAEVLGLDRVGVTDDFFAIGGNSLLAFRVVPRIRAALGTSLSPRAIFRERTVAALAASLKPDENRAGAHVEGADVVTPLPPGRDAPLSYAQRRFWFFHAHDPGGTEYNVRFGYRLSGPFDPEALRTALGELIARHEPLRTTIEDGGADPTRAEPVQKVHADVEVPLTVTDVAGLPGEELDRMLRHEVTRPFDLAHGPVLRLAVLRRSAEEHLLVLSLHHSVIDAVSMRVLADELGLLYDAARHGHRATLAPLPVRYADYAAWQRDRWTDDSLADQLDHWRRRLDGITPLDLPADRPRPAVRGSAGAAHRFTVPAELASALGDLAARTGATPFMVLVAACQVLLSRYAGQRDVSVGTPVSGRDLPEFEPLIGCFINTLVLRSTVDERATFAEFLGAVRETVLNAFANRDVPFDRLVRELDAERDPSRTPLVQAMVALQNAPPKTPRFAGARTEPYRLPHVSSIFDVTLEFVEREDGGALDAMIEYSTDLFEAATAERMAAHLIALLEAVTTTPDRPLARLPLPSAPRTAPAMTDPAAPAAGRGGGPAGRPVHVQVSEWARVAPDAVALEWDGGTRTYADLDRRADRLAHRLRGLGVGRGVPVVVCMERGPDMVTAALGVLKAGGAYVPLDPGIPAERLAYVMADTGAPILLADEDHEGLPVVRPGDTEAGDRPGAGPDCVAEPGDLAYIIYTSGSTGRPKGVMIEHRGLADLCAWHVAAFGVVPRDRASQVASLGFDAAVWEVWPYLCAGARVAFPGQDALDDPDALVAWFTAMGTTICFLPTPRLETVLDLPAIDGTALRTVLTGGDVLRRRPRPGVPFRLVNNYGPTEATVVATAGDVSREGEGLPPIGRPLTGSAGYVLDAYANPVPEGVPGELYLAGPGLARGYLNRPGLTAERFVADPFGPPGGRMYRTGDLVRRLPGGELEYLGRSDDQVKIRGFRVEPGEIEAALQRHPSVGGAVVLASPGRDRLNGYVTPAGDAEPDPAALRAFLAGSLPDHMIPAVIMVLPAFPLTERGKVDRAALPEPGARAGTAAYVAPSGSVQRELAAIWGEVLGVERVGAEDSFFTLGGDSILAIQVVSRAQRAGLRLTARDLFRRQTVAALAPYVRRAEQPANAAAEDAADGGSAPLTPIQRFLYDRFTVPGTFHQYVEAELAADVDADALGVAVSALVTRHAALRTHVTRHDGERSQHVTPPPAGNVLRHVRLDDETGETDQTDEGDARGVIARESEAVQRGIDAERGPVFAAVLFTGSGSPRLLLTAHHLVVDGVSWRVLLQDLHTAYGQAVRGEPVDLGAETASFVSWSRALAAHAAAFDGELPHWTRATDAPGAADVPLDREGANLVASGRRTTVSLDEETTRALLRDVPGVYRTEVNEVLLAALARTLGDWTGRTDLLLATEGHGREEIFPGTDLSRTVGWFTTYFPLALRLPGDGGWGELLKSVKEQVRAVPGRGFGYGVLRHLRGTAPDCHPGVCFNYLGRFDPPLGDLYRDVAPIGLFQDPGDVRPHLLDVVAAVRAGRLEVTWEYSADLHDEATVARLADGFAANVTRLVRHCAEPGAGGRTPSDYPLAGLDQASLDRLIGDGRDVTDVYPLTPGQAGMLYECLAAGDDLYVAQFGMLLDGVDDPGTLARAWQSVVDRTPVLRTSLAWEGLDHPVQIVHGRARLPVVRHDWRRLPEDERRAALAALLAADRAEGLDLTAAPPSRLAVIRLDDDTVRVVWTLHHILLDGWSVHRLLRDVLAAYARLSGEGDGGAPEPRRPFRDYVEWLAGRDLAADETYWREALAGLTAPTPLPYDRPPGREHRPKAAGRVRAALPPDLTRRLADRAAAAGLTLNTLVQGAWSILLSRHSGEPRVCFGATVSGRPEDLDGAESMIGIFIQTLPVHVHVDGARPLLPWLRELQESQAGAREHEAASLTRIRAWSDVPPGTALFDNIVVFENYPIDYAAPGPRLRDVDAAEANGYPLGLVVYPGEELSFVLLHDEELFDAATVRRLGESLSALLGQLAADPGGTVGSLSAVSARERRLTLTEWNDTARDYPRRTVHELFAERAREMPGAVAVRGGGAELTYGELDRRSGELAGVLAGLGVRAESRVAVLQGRSPDALVSMLAVLRAGGAYVPLHPDFPAERMRWILRDTGAVAVLTDRSLAGRAADLGLPAVEVDGDLPAPGPPPTTLPTALPGSLAYVMYTSGSTGLPKGVAVTHEDVVSLAWDHRWRGGGHDRVLFHSPHAFDAATYEMWVPLLAGGEVVVAPGDLDARRLRALAAEHGVTGMFLTAALFNLFAEELPECFAGLREVWTGGEAASPQALARVIGRCPGTTFHNGYGPTETTTFVTTREMTPELVQAGRAPIGRPMDNTCAYVLDAALAPVPVGAPGELYLAGSGLARGYLGRPALTAERFVADPFGGGGRLYRTGDRVRWTPEGDLEFLGRVDGQVKIRGFRIETGEVEAALLAHPGVAEAVAMARQDAAGRRTLAAYVVPAAGGPAPSHEELAASLGARLPAYMVPAAFVSLDRLPLNANGKVDRAALPEPAPPREKAESYVAPRNPTEEALGRIWEQVLGLDRVGVHDDFFALGGDSITSLRVTSRVGPAFGVDLSPRDIFLTPTVAGLSEVVQDRILDSLEEAVHRS</sequence>
<dbReference type="Gene3D" id="3.30.559.10">
    <property type="entry name" value="Chloramphenicol acetyltransferase-like domain"/>
    <property type="match status" value="3"/>
</dbReference>
<dbReference type="InterPro" id="IPR010071">
    <property type="entry name" value="AA_adenyl_dom"/>
</dbReference>
<dbReference type="Gene3D" id="3.40.50.980">
    <property type="match status" value="6"/>
</dbReference>
<dbReference type="InterPro" id="IPR045851">
    <property type="entry name" value="AMP-bd_C_sf"/>
</dbReference>
<keyword evidence="4" id="KW-0677">Repeat</keyword>
<feature type="domain" description="Carrier" evidence="7">
    <location>
        <begin position="503"/>
        <end position="578"/>
    </location>
</feature>
<dbReference type="InterPro" id="IPR010060">
    <property type="entry name" value="NRPS_synth"/>
</dbReference>
<dbReference type="CDD" id="cd12117">
    <property type="entry name" value="A_NRPS_Srf_like"/>
    <property type="match status" value="1"/>
</dbReference>
<feature type="region of interest" description="Disordered" evidence="6">
    <location>
        <begin position="1036"/>
        <end position="1063"/>
    </location>
</feature>
<evidence type="ECO:0000259" key="7">
    <source>
        <dbReference type="PROSITE" id="PS50075"/>
    </source>
</evidence>
<accession>A0ABV5IWQ4</accession>
<dbReference type="CDD" id="cd19543">
    <property type="entry name" value="DCL_NRPS"/>
    <property type="match status" value="1"/>
</dbReference>
<dbReference type="InterPro" id="IPR025110">
    <property type="entry name" value="AMP-bd_C"/>
</dbReference>
<dbReference type="Proteomes" id="UP001589647">
    <property type="component" value="Unassembled WGS sequence"/>
</dbReference>
<dbReference type="NCBIfam" id="NF003417">
    <property type="entry name" value="PRK04813.1"/>
    <property type="match status" value="3"/>
</dbReference>
<keyword evidence="5" id="KW-0045">Antibiotic biosynthesis</keyword>
<dbReference type="CDD" id="cd05930">
    <property type="entry name" value="A_NRPS"/>
    <property type="match status" value="2"/>
</dbReference>
<evidence type="ECO:0000256" key="5">
    <source>
        <dbReference type="ARBA" id="ARBA00023194"/>
    </source>
</evidence>
<dbReference type="EMBL" id="JBHMEI010000067">
    <property type="protein sequence ID" value="MFB9208154.1"/>
    <property type="molecule type" value="Genomic_DNA"/>
</dbReference>
<evidence type="ECO:0000313" key="9">
    <source>
        <dbReference type="Proteomes" id="UP001589647"/>
    </source>
</evidence>
<organism evidence="8 9">
    <name type="scientific">Nonomuraea spiralis</name>
    <dbReference type="NCBI Taxonomy" id="46182"/>
    <lineage>
        <taxon>Bacteria</taxon>
        <taxon>Bacillati</taxon>
        <taxon>Actinomycetota</taxon>
        <taxon>Actinomycetes</taxon>
        <taxon>Streptosporangiales</taxon>
        <taxon>Streptosporangiaceae</taxon>
        <taxon>Nonomuraea</taxon>
    </lineage>
</organism>
<dbReference type="InterPro" id="IPR000873">
    <property type="entry name" value="AMP-dep_synth/lig_dom"/>
</dbReference>
<dbReference type="NCBIfam" id="TIGR01720">
    <property type="entry name" value="NRPS-para261"/>
    <property type="match status" value="1"/>
</dbReference>
<dbReference type="NCBIfam" id="TIGR01733">
    <property type="entry name" value="AA-adenyl-dom"/>
    <property type="match status" value="3"/>
</dbReference>
<dbReference type="Pfam" id="PF00550">
    <property type="entry name" value="PP-binding"/>
    <property type="match status" value="3"/>
</dbReference>
<dbReference type="PANTHER" id="PTHR45527">
    <property type="entry name" value="NONRIBOSOMAL PEPTIDE SYNTHETASE"/>
    <property type="match status" value="1"/>
</dbReference>
<feature type="compositionally biased region" description="Low complexity" evidence="6">
    <location>
        <begin position="1036"/>
        <end position="1054"/>
    </location>
</feature>
<dbReference type="PROSITE" id="PS50075">
    <property type="entry name" value="CARRIER"/>
    <property type="match status" value="3"/>
</dbReference>
<dbReference type="InterPro" id="IPR001242">
    <property type="entry name" value="Condensation_dom"/>
</dbReference>
<dbReference type="InterPro" id="IPR036736">
    <property type="entry name" value="ACP-like_sf"/>
</dbReference>
<reference evidence="8 9" key="1">
    <citation type="submission" date="2024-09" db="EMBL/GenBank/DDBJ databases">
        <authorList>
            <person name="Sun Q."/>
            <person name="Mori K."/>
        </authorList>
    </citation>
    <scope>NUCLEOTIDE SEQUENCE [LARGE SCALE GENOMIC DNA]</scope>
    <source>
        <strain evidence="8 9">CCM 3426</strain>
    </source>
</reference>
<dbReference type="CDD" id="cd19531">
    <property type="entry name" value="LCL_NRPS-like"/>
    <property type="match status" value="1"/>
</dbReference>
<dbReference type="PROSITE" id="PS00012">
    <property type="entry name" value="PHOSPHOPANTETHEINE"/>
    <property type="match status" value="2"/>
</dbReference>
<comment type="cofactor">
    <cofactor evidence="1">
        <name>pantetheine 4'-phosphate</name>
        <dbReference type="ChEBI" id="CHEBI:47942"/>
    </cofactor>
</comment>
<evidence type="ECO:0000256" key="2">
    <source>
        <dbReference type="ARBA" id="ARBA00022450"/>
    </source>
</evidence>
<feature type="domain" description="Carrier" evidence="7">
    <location>
        <begin position="3060"/>
        <end position="3135"/>
    </location>
</feature>
<dbReference type="InterPro" id="IPR009081">
    <property type="entry name" value="PP-bd_ACP"/>
</dbReference>
<evidence type="ECO:0000313" key="8">
    <source>
        <dbReference type="EMBL" id="MFB9208154.1"/>
    </source>
</evidence>
<dbReference type="InterPro" id="IPR020845">
    <property type="entry name" value="AMP-binding_CS"/>
</dbReference>
<feature type="domain" description="Carrier" evidence="7">
    <location>
        <begin position="1553"/>
        <end position="1627"/>
    </location>
</feature>
<dbReference type="Pfam" id="PF00501">
    <property type="entry name" value="AMP-binding"/>
    <property type="match status" value="3"/>
</dbReference>
<dbReference type="SUPFAM" id="SSF52777">
    <property type="entry name" value="CoA-dependent acyltransferases"/>
    <property type="match status" value="6"/>
</dbReference>
<dbReference type="CDD" id="cd19534">
    <property type="entry name" value="E_NRPS"/>
    <property type="match status" value="1"/>
</dbReference>
<dbReference type="PROSITE" id="PS00455">
    <property type="entry name" value="AMP_BINDING"/>
    <property type="match status" value="2"/>
</dbReference>
<gene>
    <name evidence="8" type="ORF">ACFFV7_43725</name>
</gene>
<dbReference type="Gene3D" id="3.30.300.30">
    <property type="match status" value="3"/>
</dbReference>
<keyword evidence="9" id="KW-1185">Reference proteome</keyword>
<name>A0ABV5IWQ4_9ACTN</name>
<dbReference type="Gene3D" id="2.30.38.10">
    <property type="entry name" value="Luciferase, Domain 3"/>
    <property type="match status" value="3"/>
</dbReference>
<dbReference type="RefSeq" id="WP_189648465.1">
    <property type="nucleotide sequence ID" value="NZ_BMRC01000007.1"/>
</dbReference>
<dbReference type="Gene3D" id="1.10.1200.10">
    <property type="entry name" value="ACP-like"/>
    <property type="match status" value="3"/>
</dbReference>
<dbReference type="InterPro" id="IPR020806">
    <property type="entry name" value="PKS_PP-bd"/>
</dbReference>
<dbReference type="SUPFAM" id="SSF47336">
    <property type="entry name" value="ACP-like"/>
    <property type="match status" value="3"/>
</dbReference>
<dbReference type="SMART" id="SM00823">
    <property type="entry name" value="PKS_PP"/>
    <property type="match status" value="3"/>
</dbReference>
<dbReference type="PANTHER" id="PTHR45527:SF1">
    <property type="entry name" value="FATTY ACID SYNTHASE"/>
    <property type="match status" value="1"/>
</dbReference>
<dbReference type="Pfam" id="PF00668">
    <property type="entry name" value="Condensation"/>
    <property type="match status" value="3"/>
</dbReference>
<evidence type="ECO:0000256" key="1">
    <source>
        <dbReference type="ARBA" id="ARBA00001957"/>
    </source>
</evidence>
<protein>
    <submittedName>
        <fullName evidence="8">Non-ribosomal peptide synthetase</fullName>
    </submittedName>
</protein>
<dbReference type="InterPro" id="IPR023213">
    <property type="entry name" value="CAT-like_dom_sf"/>
</dbReference>
<evidence type="ECO:0000256" key="3">
    <source>
        <dbReference type="ARBA" id="ARBA00022553"/>
    </source>
</evidence>
<evidence type="ECO:0000256" key="4">
    <source>
        <dbReference type="ARBA" id="ARBA00022737"/>
    </source>
</evidence>
<dbReference type="Gene3D" id="3.30.559.30">
    <property type="entry name" value="Nonribosomal peptide synthetase, condensation domain"/>
    <property type="match status" value="3"/>
</dbReference>
<dbReference type="Pfam" id="PF13193">
    <property type="entry name" value="AMP-binding_C"/>
    <property type="match status" value="3"/>
</dbReference>
<evidence type="ECO:0000256" key="6">
    <source>
        <dbReference type="SAM" id="MobiDB-lite"/>
    </source>
</evidence>
<keyword evidence="3" id="KW-0597">Phosphoprotein</keyword>